<dbReference type="FunFam" id="2.60.40.420:FF:000046">
    <property type="entry name" value="Multicopper oxidase"/>
    <property type="match status" value="1"/>
</dbReference>
<dbReference type="EMBL" id="AZHA01000007">
    <property type="protein sequence ID" value="OAA46427.1"/>
    <property type="molecule type" value="Genomic_DNA"/>
</dbReference>
<evidence type="ECO:0000313" key="18">
    <source>
        <dbReference type="Proteomes" id="UP000076863"/>
    </source>
</evidence>
<evidence type="ECO:0000259" key="14">
    <source>
        <dbReference type="Pfam" id="PF00394"/>
    </source>
</evidence>
<dbReference type="InterPro" id="IPR001117">
    <property type="entry name" value="Cu-oxidase_2nd"/>
</dbReference>
<keyword evidence="11" id="KW-0325">Glycoprotein</keyword>
<evidence type="ECO:0000256" key="7">
    <source>
        <dbReference type="ARBA" id="ARBA00022737"/>
    </source>
</evidence>
<evidence type="ECO:0000256" key="9">
    <source>
        <dbReference type="ARBA" id="ARBA00023008"/>
    </source>
</evidence>
<evidence type="ECO:0000256" key="3">
    <source>
        <dbReference type="ARBA" id="ARBA00010609"/>
    </source>
</evidence>
<dbReference type="GO" id="GO:0052716">
    <property type="term" value="F:hydroquinone:oxygen oxidoreductase activity"/>
    <property type="evidence" value="ECO:0007669"/>
    <property type="project" value="UniProtKB-EC"/>
</dbReference>
<dbReference type="CDD" id="cd13901">
    <property type="entry name" value="CuRO_3_MaLCC_like"/>
    <property type="match status" value="1"/>
</dbReference>
<dbReference type="Pfam" id="PF07732">
    <property type="entry name" value="Cu-oxidase_3"/>
    <property type="match status" value="1"/>
</dbReference>
<protein>
    <recommendedName>
        <fullName evidence="4">laccase</fullName>
        <ecNumber evidence="4">1.10.3.2</ecNumber>
    </recommendedName>
</protein>
<evidence type="ECO:0000256" key="12">
    <source>
        <dbReference type="ARBA" id="ARBA00023185"/>
    </source>
</evidence>
<comment type="similarity">
    <text evidence="3">Belongs to the multicopper oxidase family.</text>
</comment>
<dbReference type="InterPro" id="IPR008972">
    <property type="entry name" value="Cupredoxin"/>
</dbReference>
<comment type="cofactor">
    <cofactor evidence="2">
        <name>Cu cation</name>
        <dbReference type="ChEBI" id="CHEBI:23378"/>
    </cofactor>
</comment>
<dbReference type="FunFam" id="2.60.40.420:FF:000038">
    <property type="entry name" value="Extracellular dihydrogeodin oxidase/laccase"/>
    <property type="match status" value="1"/>
</dbReference>
<evidence type="ECO:0000256" key="1">
    <source>
        <dbReference type="ARBA" id="ARBA00000349"/>
    </source>
</evidence>
<evidence type="ECO:0000256" key="4">
    <source>
        <dbReference type="ARBA" id="ARBA00012297"/>
    </source>
</evidence>
<keyword evidence="12" id="KW-0439">Lignin degradation</keyword>
<comment type="caution">
    <text evidence="17">The sequence shown here is derived from an EMBL/GenBank/DDBJ whole genome shotgun (WGS) entry which is preliminary data.</text>
</comment>
<dbReference type="InterPro" id="IPR045087">
    <property type="entry name" value="Cu-oxidase_fam"/>
</dbReference>
<gene>
    <name evidence="17" type="ORF">BBO_02982</name>
</gene>
<keyword evidence="8" id="KW-0560">Oxidoreductase</keyword>
<dbReference type="Proteomes" id="UP000076863">
    <property type="component" value="Unassembled WGS sequence"/>
</dbReference>
<evidence type="ECO:0000256" key="5">
    <source>
        <dbReference type="ARBA" id="ARBA00022723"/>
    </source>
</evidence>
<organism evidence="17 18">
    <name type="scientific">Beauveria brongniartii RCEF 3172</name>
    <dbReference type="NCBI Taxonomy" id="1081107"/>
    <lineage>
        <taxon>Eukaryota</taxon>
        <taxon>Fungi</taxon>
        <taxon>Dikarya</taxon>
        <taxon>Ascomycota</taxon>
        <taxon>Pezizomycotina</taxon>
        <taxon>Sordariomycetes</taxon>
        <taxon>Hypocreomycetidae</taxon>
        <taxon>Hypocreales</taxon>
        <taxon>Cordycipitaceae</taxon>
        <taxon>Beauveria</taxon>
        <taxon>Beauveria brongniartii</taxon>
    </lineage>
</organism>
<name>A0A167GC01_9HYPO</name>
<keyword evidence="6 13" id="KW-0732">Signal</keyword>
<keyword evidence="7" id="KW-0677">Repeat</keyword>
<evidence type="ECO:0000256" key="10">
    <source>
        <dbReference type="ARBA" id="ARBA00023157"/>
    </source>
</evidence>
<dbReference type="GO" id="GO:0046274">
    <property type="term" value="P:lignin catabolic process"/>
    <property type="evidence" value="ECO:0007669"/>
    <property type="project" value="UniProtKB-KW"/>
</dbReference>
<sequence length="566" mass="62466">MLKSLSLVAALLLSAISASPTSKLYPRDPCAGNTPTTRSQWCNYSVDTDYTAQIPDTGVTREYWLEITDVVVSPDGFTRPAIVVNGSIPGPTLVADWGDTVVVHVSNKLTTSKNGTSVHFHGIRQRNTNQADGVVSITQCPTAVGETETYTWRAEQYGTTWYHSHFAVQAWEGVYGAIVINGPATANYDEDLGPLILSDWSRDTVDQLAFYSKRHLIPPFQDSGLINGVNVNPNGAGGKRHTVQFKAGKSYRLRLLNAAIDTHFKFMIDNHRMTVIAVDLVPVQPYITTVIDIAIAQRYDVIVTADQGQRADNFWIRAIPQLPCSLNHNPEKIRGIVYYGDAPSTPSTSSYEYLPSCSDESEHRTIVPHVSKSPRDLATAEKSSQSVALELQNNFYMWTLNGTSMEVDWRNPTLTQVLNGQTTFERNDGVIELPDANVMFYVVIHTLLPIPHPVHLHGHDFFVLAQGTGVYVPGITLLNTKNPLRRDTAVLPGTGYLVLGFETDNPGAWLMHCHIGFHVSEGFALQFIERRSEIPGLTDMGALDKTCAGWRAYQDANAVHQDDSGV</sequence>
<dbReference type="Gene3D" id="2.60.40.420">
    <property type="entry name" value="Cupredoxins - blue copper proteins"/>
    <property type="match status" value="3"/>
</dbReference>
<dbReference type="GO" id="GO:0005507">
    <property type="term" value="F:copper ion binding"/>
    <property type="evidence" value="ECO:0007669"/>
    <property type="project" value="InterPro"/>
</dbReference>
<dbReference type="Pfam" id="PF00394">
    <property type="entry name" value="Cu-oxidase"/>
    <property type="match status" value="1"/>
</dbReference>
<feature type="domain" description="Plastocyanin-like" evidence="16">
    <location>
        <begin position="67"/>
        <end position="183"/>
    </location>
</feature>
<dbReference type="OrthoDB" id="2121828at2759"/>
<evidence type="ECO:0000313" key="17">
    <source>
        <dbReference type="EMBL" id="OAA46427.1"/>
    </source>
</evidence>
<evidence type="ECO:0000259" key="15">
    <source>
        <dbReference type="Pfam" id="PF07731"/>
    </source>
</evidence>
<feature type="chain" id="PRO_5007886749" description="laccase" evidence="13">
    <location>
        <begin position="19"/>
        <end position="566"/>
    </location>
</feature>
<dbReference type="PANTHER" id="PTHR11709">
    <property type="entry name" value="MULTI-COPPER OXIDASE"/>
    <property type="match status" value="1"/>
</dbReference>
<dbReference type="InterPro" id="IPR011706">
    <property type="entry name" value="Cu-oxidase_C"/>
</dbReference>
<evidence type="ECO:0000256" key="2">
    <source>
        <dbReference type="ARBA" id="ARBA00001935"/>
    </source>
</evidence>
<keyword evidence="18" id="KW-1185">Reference proteome</keyword>
<comment type="catalytic activity">
    <reaction evidence="1">
        <text>4 hydroquinone + O2 = 4 benzosemiquinone + 2 H2O</text>
        <dbReference type="Rhea" id="RHEA:11276"/>
        <dbReference type="ChEBI" id="CHEBI:15377"/>
        <dbReference type="ChEBI" id="CHEBI:15379"/>
        <dbReference type="ChEBI" id="CHEBI:17594"/>
        <dbReference type="ChEBI" id="CHEBI:17977"/>
        <dbReference type="EC" id="1.10.3.2"/>
    </reaction>
</comment>
<dbReference type="AlphaFoldDB" id="A0A167GC01"/>
<dbReference type="InterPro" id="IPR011707">
    <property type="entry name" value="Cu-oxidase-like_N"/>
</dbReference>
<feature type="domain" description="Plastocyanin-like" evidence="14">
    <location>
        <begin position="194"/>
        <end position="329"/>
    </location>
</feature>
<accession>A0A167GC01</accession>
<keyword evidence="5" id="KW-0479">Metal-binding</keyword>
<keyword evidence="10" id="KW-1015">Disulfide bond</keyword>
<dbReference type="CDD" id="cd13854">
    <property type="entry name" value="CuRO_1_MaLCC_like"/>
    <property type="match status" value="1"/>
</dbReference>
<reference evidence="17 18" key="1">
    <citation type="journal article" date="2016" name="Genome Biol. Evol.">
        <title>Divergent and convergent evolution of fungal pathogenicity.</title>
        <authorList>
            <person name="Shang Y."/>
            <person name="Xiao G."/>
            <person name="Zheng P."/>
            <person name="Cen K."/>
            <person name="Zhan S."/>
            <person name="Wang C."/>
        </authorList>
    </citation>
    <scope>NUCLEOTIDE SEQUENCE [LARGE SCALE GENOMIC DNA]</scope>
    <source>
        <strain evidence="17 18">RCEF 3172</strain>
    </source>
</reference>
<feature type="signal peptide" evidence="13">
    <location>
        <begin position="1"/>
        <end position="18"/>
    </location>
</feature>
<dbReference type="PANTHER" id="PTHR11709:SF502">
    <property type="entry name" value="MULTICOPPER OXIDASE"/>
    <property type="match status" value="1"/>
</dbReference>
<evidence type="ECO:0000256" key="6">
    <source>
        <dbReference type="ARBA" id="ARBA00022729"/>
    </source>
</evidence>
<dbReference type="EC" id="1.10.3.2" evidence="4"/>
<feature type="domain" description="Plastocyanin-like" evidence="15">
    <location>
        <begin position="407"/>
        <end position="531"/>
    </location>
</feature>
<evidence type="ECO:0000256" key="11">
    <source>
        <dbReference type="ARBA" id="ARBA00023180"/>
    </source>
</evidence>
<dbReference type="Pfam" id="PF07731">
    <property type="entry name" value="Cu-oxidase_2"/>
    <property type="match status" value="1"/>
</dbReference>
<evidence type="ECO:0000256" key="8">
    <source>
        <dbReference type="ARBA" id="ARBA00023002"/>
    </source>
</evidence>
<dbReference type="SUPFAM" id="SSF49503">
    <property type="entry name" value="Cupredoxins"/>
    <property type="match status" value="3"/>
</dbReference>
<evidence type="ECO:0000259" key="16">
    <source>
        <dbReference type="Pfam" id="PF07732"/>
    </source>
</evidence>
<dbReference type="CDD" id="cd13880">
    <property type="entry name" value="CuRO_2_MaLCC_like"/>
    <property type="match status" value="1"/>
</dbReference>
<proteinExistence type="inferred from homology"/>
<keyword evidence="9" id="KW-0186">Copper</keyword>
<dbReference type="FunFam" id="2.60.40.420:FF:000021">
    <property type="entry name" value="Extracellular dihydrogeodin oxidase/laccase"/>
    <property type="match status" value="1"/>
</dbReference>
<evidence type="ECO:0000256" key="13">
    <source>
        <dbReference type="SAM" id="SignalP"/>
    </source>
</evidence>